<dbReference type="Proteomes" id="UP000595437">
    <property type="component" value="Chromosome 12"/>
</dbReference>
<dbReference type="EMBL" id="CP045901">
    <property type="protein sequence ID" value="QQP37833.1"/>
    <property type="molecule type" value="Genomic_DNA"/>
</dbReference>
<reference evidence="2" key="1">
    <citation type="submission" date="2021-01" db="EMBL/GenBank/DDBJ databases">
        <title>Caligus Genome Assembly.</title>
        <authorList>
            <person name="Gallardo-Escarate C."/>
        </authorList>
    </citation>
    <scope>NUCLEOTIDE SEQUENCE [LARGE SCALE GENOMIC DNA]</scope>
</reference>
<evidence type="ECO:0000313" key="2">
    <source>
        <dbReference type="Proteomes" id="UP000595437"/>
    </source>
</evidence>
<gene>
    <name evidence="1" type="ORF">FKW44_018239</name>
</gene>
<organism evidence="1 2">
    <name type="scientific">Caligus rogercresseyi</name>
    <name type="common">Sea louse</name>
    <dbReference type="NCBI Taxonomy" id="217165"/>
    <lineage>
        <taxon>Eukaryota</taxon>
        <taxon>Metazoa</taxon>
        <taxon>Ecdysozoa</taxon>
        <taxon>Arthropoda</taxon>
        <taxon>Crustacea</taxon>
        <taxon>Multicrustacea</taxon>
        <taxon>Hexanauplia</taxon>
        <taxon>Copepoda</taxon>
        <taxon>Siphonostomatoida</taxon>
        <taxon>Caligidae</taxon>
        <taxon>Caligus</taxon>
    </lineage>
</organism>
<proteinExistence type="predicted"/>
<evidence type="ECO:0000313" key="1">
    <source>
        <dbReference type="EMBL" id="QQP37833.1"/>
    </source>
</evidence>
<protein>
    <submittedName>
        <fullName evidence="1">Uncharacterized protein</fullName>
    </submittedName>
</protein>
<keyword evidence="2" id="KW-1185">Reference proteome</keyword>
<dbReference type="AlphaFoldDB" id="A0A7T8GU37"/>
<name>A0A7T8GU37_CALRO</name>
<accession>A0A7T8GU37</accession>
<sequence length="84" mass="9400">MKNISIYNAALFFGFSEDEIAGAQAQYGFGYASLYANEPVNIHSRMALLKKEFTTEVEGPNGEPKKVNLKIKGVENLKWTGRKE</sequence>